<comment type="caution">
    <text evidence="1">The sequence shown here is derived from an EMBL/GenBank/DDBJ whole genome shotgun (WGS) entry which is preliminary data.</text>
</comment>
<dbReference type="SUPFAM" id="SSF53474">
    <property type="entry name" value="alpha/beta-Hydrolases"/>
    <property type="match status" value="1"/>
</dbReference>
<evidence type="ECO:0000313" key="1">
    <source>
        <dbReference type="EMBL" id="KAK7078798.1"/>
    </source>
</evidence>
<dbReference type="AlphaFoldDB" id="A0AAN8XCC3"/>
<proteinExistence type="predicted"/>
<dbReference type="InterPro" id="IPR029058">
    <property type="entry name" value="AB_hydrolase_fold"/>
</dbReference>
<protein>
    <submittedName>
        <fullName evidence="1">Uncharacterized protein</fullName>
    </submittedName>
</protein>
<dbReference type="PANTHER" id="PTHR20908">
    <property type="entry name" value="LD15586P"/>
    <property type="match status" value="1"/>
</dbReference>
<dbReference type="PANTHER" id="PTHR20908:SF4">
    <property type="entry name" value="SI:DKEY-5I3.5"/>
    <property type="match status" value="1"/>
</dbReference>
<dbReference type="Pfam" id="PF05705">
    <property type="entry name" value="DUF829"/>
    <property type="match status" value="1"/>
</dbReference>
<dbReference type="EMBL" id="JAXCGZ010007663">
    <property type="protein sequence ID" value="KAK7078798.1"/>
    <property type="molecule type" value="Genomic_DNA"/>
</dbReference>
<organism evidence="1 2">
    <name type="scientific">Halocaridina rubra</name>
    <name type="common">Hawaiian red shrimp</name>
    <dbReference type="NCBI Taxonomy" id="373956"/>
    <lineage>
        <taxon>Eukaryota</taxon>
        <taxon>Metazoa</taxon>
        <taxon>Ecdysozoa</taxon>
        <taxon>Arthropoda</taxon>
        <taxon>Crustacea</taxon>
        <taxon>Multicrustacea</taxon>
        <taxon>Malacostraca</taxon>
        <taxon>Eumalacostraca</taxon>
        <taxon>Eucarida</taxon>
        <taxon>Decapoda</taxon>
        <taxon>Pleocyemata</taxon>
        <taxon>Caridea</taxon>
        <taxon>Atyoidea</taxon>
        <taxon>Atyidae</taxon>
        <taxon>Halocaridina</taxon>
    </lineage>
</organism>
<reference evidence="1 2" key="1">
    <citation type="submission" date="2023-11" db="EMBL/GenBank/DDBJ databases">
        <title>Halocaridina rubra genome assembly.</title>
        <authorList>
            <person name="Smith C."/>
        </authorList>
    </citation>
    <scope>NUCLEOTIDE SEQUENCE [LARGE SCALE GENOMIC DNA]</scope>
    <source>
        <strain evidence="1">EP-1</strain>
        <tissue evidence="1">Whole</tissue>
    </source>
</reference>
<dbReference type="Gene3D" id="3.40.50.1820">
    <property type="entry name" value="alpha/beta hydrolase"/>
    <property type="match status" value="1"/>
</dbReference>
<gene>
    <name evidence="1" type="ORF">SK128_013930</name>
</gene>
<keyword evidence="2" id="KW-1185">Reference proteome</keyword>
<name>A0AAN8XCC3_HALRR</name>
<dbReference type="GO" id="GO:0017171">
    <property type="term" value="F:serine hydrolase activity"/>
    <property type="evidence" value="ECO:0007669"/>
    <property type="project" value="TreeGrafter"/>
</dbReference>
<dbReference type="InterPro" id="IPR008547">
    <property type="entry name" value="DUF829_TMEM53"/>
</dbReference>
<dbReference type="Proteomes" id="UP001381693">
    <property type="component" value="Unassembled WGS sequence"/>
</dbReference>
<evidence type="ECO:0000313" key="2">
    <source>
        <dbReference type="Proteomes" id="UP001381693"/>
    </source>
</evidence>
<sequence length="282" mass="31674">MSTAKVLTKLRRAAPPVVDCFRNAKLYRRERLANDLYPPEFVVLFTWLGAKQKYAYKYANCWTSRGHDVLHVTTSVRDLLFPKTGAEVTASRVVDFLDRADKNILIHGLSVGSYLTQRVLMQAKDSIRVTHQLFDSFTVCSGIEAGVEHAVSPRYREIAKRSVKIYTQLADLSSINKAEAFALTSPYPSPIMFIHSLADNVAPYSAMVPVIEAARRVGPVRTHIIPEKEKVPHVTIMKCLGEEKYMGMLYDFVEEHRKDGFVADTTHTPGEKTMNPGLSVLS</sequence>
<accession>A0AAN8XCC3</accession>